<dbReference type="AlphaFoldDB" id="A0A0R2KHF6"/>
<dbReference type="PATRIC" id="fig|1122146.4.peg.809"/>
<comment type="caution">
    <text evidence="2">The sequence shown here is derived from an EMBL/GenBank/DDBJ whole genome shotgun (WGS) entry which is preliminary data.</text>
</comment>
<protein>
    <recommendedName>
        <fullName evidence="1">ATP-grasp domain-containing protein</fullName>
    </recommendedName>
</protein>
<evidence type="ECO:0000313" key="3">
    <source>
        <dbReference type="Proteomes" id="UP000051500"/>
    </source>
</evidence>
<dbReference type="Proteomes" id="UP000051500">
    <property type="component" value="Unassembled WGS sequence"/>
</dbReference>
<dbReference type="Pfam" id="PF14243">
    <property type="entry name" value="R2K_3"/>
    <property type="match status" value="1"/>
</dbReference>
<reference evidence="2 3" key="1">
    <citation type="journal article" date="2015" name="Genome Announc.">
        <title>Expanding the biotechnology potential of lactobacilli through comparative genomics of 213 strains and associated genera.</title>
        <authorList>
            <person name="Sun Z."/>
            <person name="Harris H.M."/>
            <person name="McCann A."/>
            <person name="Guo C."/>
            <person name="Argimon S."/>
            <person name="Zhang W."/>
            <person name="Yang X."/>
            <person name="Jeffery I.B."/>
            <person name="Cooney J.C."/>
            <person name="Kagawa T.F."/>
            <person name="Liu W."/>
            <person name="Song Y."/>
            <person name="Salvetti E."/>
            <person name="Wrobel A."/>
            <person name="Rasinkangas P."/>
            <person name="Parkhill J."/>
            <person name="Rea M.C."/>
            <person name="O'Sullivan O."/>
            <person name="Ritari J."/>
            <person name="Douillard F.P."/>
            <person name="Paul Ross R."/>
            <person name="Yang R."/>
            <person name="Briner A.E."/>
            <person name="Felis G.E."/>
            <person name="de Vos W.M."/>
            <person name="Barrangou R."/>
            <person name="Klaenhammer T.R."/>
            <person name="Caufield P.W."/>
            <person name="Cui Y."/>
            <person name="Zhang H."/>
            <person name="O'Toole P.W."/>
        </authorList>
    </citation>
    <scope>NUCLEOTIDE SEQUENCE [LARGE SCALE GENOMIC DNA]</scope>
    <source>
        <strain evidence="2 3">DSM 22408</strain>
    </source>
</reference>
<accession>A0A0R2KHF6</accession>
<feature type="domain" description="ATP-grasp" evidence="1">
    <location>
        <begin position="144"/>
        <end position="286"/>
    </location>
</feature>
<dbReference type="STRING" id="1122146.IV53_GL000779"/>
<keyword evidence="3" id="KW-1185">Reference proteome</keyword>
<sequence>MEINRDICQNKSLNFIYCNHPLYKNKVDFGYEEEFEISKKLGNNCALFSFEDMADGKLKLSGDEIKGQAIYRGWMMKPKMYRTFYEALSQKGIELINTPEEYEKYHLLPNWYDEFQKLTAKSVWTEDLSDESLKEILQNFSEDVIVKDYVKSRKHEWDEACFIPDVKDVNKALEVIKTFIKRQDEYLVGGIVLREFLELKTIGHHEKSNMPISEEYRIFILNNIPIVMDSYWHHAESNLSSEEKEWISDISKQLKSKFVTIDLARKTDGKLVIMELGDGQVSGLQDIPEDIFYNAFENYK</sequence>
<gene>
    <name evidence="2" type="ORF">IV53_GL000779</name>
</gene>
<dbReference type="EMBL" id="JQBZ01000025">
    <property type="protein sequence ID" value="KRN88809.1"/>
    <property type="molecule type" value="Genomic_DNA"/>
</dbReference>
<proteinExistence type="predicted"/>
<dbReference type="eggNOG" id="ENOG502Z879">
    <property type="taxonomic scope" value="Bacteria"/>
</dbReference>
<evidence type="ECO:0000259" key="1">
    <source>
        <dbReference type="Pfam" id="PF14243"/>
    </source>
</evidence>
<evidence type="ECO:0000313" key="2">
    <source>
        <dbReference type="EMBL" id="KRN88809.1"/>
    </source>
</evidence>
<name>A0A0R2KHF6_9LACO</name>
<organism evidence="2 3">
    <name type="scientific">Ligilactobacillus ceti DSM 22408</name>
    <dbReference type="NCBI Taxonomy" id="1122146"/>
    <lineage>
        <taxon>Bacteria</taxon>
        <taxon>Bacillati</taxon>
        <taxon>Bacillota</taxon>
        <taxon>Bacilli</taxon>
        <taxon>Lactobacillales</taxon>
        <taxon>Lactobacillaceae</taxon>
        <taxon>Ligilactobacillus</taxon>
    </lineage>
</organism>
<dbReference type="OrthoDB" id="5355744at2"/>
<dbReference type="InterPro" id="IPR025643">
    <property type="entry name" value="R2K_3"/>
</dbReference>